<evidence type="ECO:0000313" key="1">
    <source>
        <dbReference type="EMBL" id="GMF33209.1"/>
    </source>
</evidence>
<accession>A0A9W6X7V1</accession>
<dbReference type="OrthoDB" id="514777at2759"/>
<dbReference type="Proteomes" id="UP001165083">
    <property type="component" value="Unassembled WGS sequence"/>
</dbReference>
<protein>
    <submittedName>
        <fullName evidence="1">Unnamed protein product</fullName>
    </submittedName>
</protein>
<dbReference type="EMBL" id="BSXW01001054">
    <property type="protein sequence ID" value="GMF33209.1"/>
    <property type="molecule type" value="Genomic_DNA"/>
</dbReference>
<name>A0A9W6X7V1_9STRA</name>
<comment type="caution">
    <text evidence="1">The sequence shown here is derived from an EMBL/GenBank/DDBJ whole genome shotgun (WGS) entry which is preliminary data.</text>
</comment>
<gene>
    <name evidence="1" type="ORF">Plil01_001416300</name>
</gene>
<sequence length="123" mass="13566">MSGAVSTPPLPTVTTVKELEKAVADVFEWALTNDRYCDVYASMCAKLEAACAKQDIVSVTEFRGVFYCCLDSLPPSKVTGPFPSKVAVRYDSKAVTKDVPHDLVAVTLIFSRGDLFRLWQQKN</sequence>
<proteinExistence type="predicted"/>
<evidence type="ECO:0000313" key="2">
    <source>
        <dbReference type="Proteomes" id="UP001165083"/>
    </source>
</evidence>
<reference evidence="1" key="1">
    <citation type="submission" date="2023-04" db="EMBL/GenBank/DDBJ databases">
        <title>Phytophthora lilii NBRC 32176.</title>
        <authorList>
            <person name="Ichikawa N."/>
            <person name="Sato H."/>
            <person name="Tonouchi N."/>
        </authorList>
    </citation>
    <scope>NUCLEOTIDE SEQUENCE</scope>
    <source>
        <strain evidence="1">NBRC 32176</strain>
    </source>
</reference>
<organism evidence="1 2">
    <name type="scientific">Phytophthora lilii</name>
    <dbReference type="NCBI Taxonomy" id="2077276"/>
    <lineage>
        <taxon>Eukaryota</taxon>
        <taxon>Sar</taxon>
        <taxon>Stramenopiles</taxon>
        <taxon>Oomycota</taxon>
        <taxon>Peronosporomycetes</taxon>
        <taxon>Peronosporales</taxon>
        <taxon>Peronosporaceae</taxon>
        <taxon>Phytophthora</taxon>
    </lineage>
</organism>
<dbReference type="AlphaFoldDB" id="A0A9W6X7V1"/>
<keyword evidence="2" id="KW-1185">Reference proteome</keyword>